<proteinExistence type="predicted"/>
<dbReference type="EMBL" id="JBHTIS010002901">
    <property type="protein sequence ID" value="MFD1050521.1"/>
    <property type="molecule type" value="Genomic_DNA"/>
</dbReference>
<reference evidence="2" key="1">
    <citation type="journal article" date="2019" name="Int. J. Syst. Evol. Microbiol.">
        <title>The Global Catalogue of Microorganisms (GCM) 10K type strain sequencing project: providing services to taxonomists for standard genome sequencing and annotation.</title>
        <authorList>
            <consortium name="The Broad Institute Genomics Platform"/>
            <consortium name="The Broad Institute Genome Sequencing Center for Infectious Disease"/>
            <person name="Wu L."/>
            <person name="Ma J."/>
        </authorList>
    </citation>
    <scope>NUCLEOTIDE SEQUENCE [LARGE SCALE GENOMIC DNA]</scope>
    <source>
        <strain evidence="2">JCM 31486</strain>
    </source>
</reference>
<comment type="caution">
    <text evidence="1">The sequence shown here is derived from an EMBL/GenBank/DDBJ whole genome shotgun (WGS) entry which is preliminary data.</text>
</comment>
<evidence type="ECO:0000313" key="2">
    <source>
        <dbReference type="Proteomes" id="UP001597045"/>
    </source>
</evidence>
<evidence type="ECO:0000313" key="1">
    <source>
        <dbReference type="EMBL" id="MFD1050521.1"/>
    </source>
</evidence>
<dbReference type="Proteomes" id="UP001597045">
    <property type="component" value="Unassembled WGS sequence"/>
</dbReference>
<sequence>DRGEYIGLGADTVTQRAAAHLPAAGAGELTLDAVNTRREPVPAARPFRLLHRRITDLWVAVADSMGALFGRVEDEWSVEQIWSGETRPEWLGWWTYFASPPTLPPELGATVRATPGGGVVVALLEDPAAVDPLWFAELHRRYWSAFG</sequence>
<accession>A0ABW3MIW9</accession>
<protein>
    <submittedName>
        <fullName evidence="1">Uncharacterized protein</fullName>
    </submittedName>
</protein>
<name>A0ABW3MIW9_9PSEU</name>
<organism evidence="1 2">
    <name type="scientific">Kibdelosporangium lantanae</name>
    <dbReference type="NCBI Taxonomy" id="1497396"/>
    <lineage>
        <taxon>Bacteria</taxon>
        <taxon>Bacillati</taxon>
        <taxon>Actinomycetota</taxon>
        <taxon>Actinomycetes</taxon>
        <taxon>Pseudonocardiales</taxon>
        <taxon>Pseudonocardiaceae</taxon>
        <taxon>Kibdelosporangium</taxon>
    </lineage>
</organism>
<gene>
    <name evidence="1" type="ORF">ACFQ1S_35850</name>
</gene>
<keyword evidence="2" id="KW-1185">Reference proteome</keyword>
<feature type="non-terminal residue" evidence="1">
    <location>
        <position position="1"/>
    </location>
</feature>